<name>A0A392UXM4_9FABA</name>
<dbReference type="Gene3D" id="1.10.8.430">
    <property type="entry name" value="Helical domain of apoptotic protease-activating factors"/>
    <property type="match status" value="1"/>
</dbReference>
<organism evidence="2 3">
    <name type="scientific">Trifolium medium</name>
    <dbReference type="NCBI Taxonomy" id="97028"/>
    <lineage>
        <taxon>Eukaryota</taxon>
        <taxon>Viridiplantae</taxon>
        <taxon>Streptophyta</taxon>
        <taxon>Embryophyta</taxon>
        <taxon>Tracheophyta</taxon>
        <taxon>Spermatophyta</taxon>
        <taxon>Magnoliopsida</taxon>
        <taxon>eudicotyledons</taxon>
        <taxon>Gunneridae</taxon>
        <taxon>Pentapetalae</taxon>
        <taxon>rosids</taxon>
        <taxon>fabids</taxon>
        <taxon>Fabales</taxon>
        <taxon>Fabaceae</taxon>
        <taxon>Papilionoideae</taxon>
        <taxon>50 kb inversion clade</taxon>
        <taxon>NPAAA clade</taxon>
        <taxon>Hologalegina</taxon>
        <taxon>IRL clade</taxon>
        <taxon>Trifolieae</taxon>
        <taxon>Trifolium</taxon>
    </lineage>
</organism>
<reference evidence="2 3" key="1">
    <citation type="journal article" date="2018" name="Front. Plant Sci.">
        <title>Red Clover (Trifolium pratense) and Zigzag Clover (T. medium) - A Picture of Genomic Similarities and Differences.</title>
        <authorList>
            <person name="Dluhosova J."/>
            <person name="Istvanek J."/>
            <person name="Nedelnik J."/>
            <person name="Repkova J."/>
        </authorList>
    </citation>
    <scope>NUCLEOTIDE SEQUENCE [LARGE SCALE GENOMIC DNA]</scope>
    <source>
        <strain evidence="3">cv. 10/8</strain>
        <tissue evidence="2">Leaf</tissue>
    </source>
</reference>
<dbReference type="Proteomes" id="UP000265520">
    <property type="component" value="Unassembled WGS sequence"/>
</dbReference>
<dbReference type="InterPro" id="IPR027417">
    <property type="entry name" value="P-loop_NTPase"/>
</dbReference>
<keyword evidence="3" id="KW-1185">Reference proteome</keyword>
<dbReference type="InterPro" id="IPR042197">
    <property type="entry name" value="Apaf_helical"/>
</dbReference>
<accession>A0A392UXM4</accession>
<feature type="non-terminal residue" evidence="2">
    <location>
        <position position="64"/>
    </location>
</feature>
<keyword evidence="1" id="KW-0611">Plant defense</keyword>
<evidence type="ECO:0000313" key="3">
    <source>
        <dbReference type="Proteomes" id="UP000265520"/>
    </source>
</evidence>
<protein>
    <submittedName>
        <fullName evidence="2">Disease resistance protein</fullName>
    </submittedName>
</protein>
<dbReference type="GO" id="GO:0043531">
    <property type="term" value="F:ADP binding"/>
    <property type="evidence" value="ECO:0007669"/>
    <property type="project" value="InterPro"/>
</dbReference>
<dbReference type="PANTHER" id="PTHR36766:SF51">
    <property type="entry name" value="DISEASE RESISTANCE RPP13-LIKE PROTEIN 1"/>
    <property type="match status" value="1"/>
</dbReference>
<proteinExistence type="predicted"/>
<comment type="caution">
    <text evidence="2">The sequence shown here is derived from an EMBL/GenBank/DDBJ whole genome shotgun (WGS) entry which is preliminary data.</text>
</comment>
<dbReference type="GO" id="GO:0006952">
    <property type="term" value="P:defense response"/>
    <property type="evidence" value="ECO:0007669"/>
    <property type="project" value="UniProtKB-KW"/>
</dbReference>
<sequence length="64" mass="6979">MQTSFPIYHLMPLASEDCWSLLSKHAFGGYNCSNRSKLEVIGKEIVKKCDGLPLAAVALGGLLR</sequence>
<dbReference type="PANTHER" id="PTHR36766">
    <property type="entry name" value="PLANT BROAD-SPECTRUM MILDEW RESISTANCE PROTEIN RPW8"/>
    <property type="match status" value="1"/>
</dbReference>
<dbReference type="SUPFAM" id="SSF52540">
    <property type="entry name" value="P-loop containing nucleoside triphosphate hydrolases"/>
    <property type="match status" value="1"/>
</dbReference>
<evidence type="ECO:0000313" key="2">
    <source>
        <dbReference type="EMBL" id="MCI79465.1"/>
    </source>
</evidence>
<dbReference type="EMBL" id="LXQA010974273">
    <property type="protein sequence ID" value="MCI79465.1"/>
    <property type="molecule type" value="Genomic_DNA"/>
</dbReference>
<dbReference type="AlphaFoldDB" id="A0A392UXM4"/>
<evidence type="ECO:0000256" key="1">
    <source>
        <dbReference type="ARBA" id="ARBA00022821"/>
    </source>
</evidence>